<feature type="binding site" evidence="9">
    <location>
        <position position="178"/>
    </location>
    <ligand>
        <name>1-deoxy-D-xylulose 5-phosphate</name>
        <dbReference type="ChEBI" id="CHEBI:57792"/>
    </ligand>
</feature>
<evidence type="ECO:0000256" key="6">
    <source>
        <dbReference type="ARBA" id="ARBA00023211"/>
    </source>
</evidence>
<evidence type="ECO:0000259" key="10">
    <source>
        <dbReference type="Pfam" id="PF02670"/>
    </source>
</evidence>
<feature type="binding site" evidence="9">
    <location>
        <position position="251"/>
    </location>
    <ligand>
        <name>1-deoxy-D-xylulose 5-phosphate</name>
        <dbReference type="ChEBI" id="CHEBI:57792"/>
    </ligand>
</feature>
<dbReference type="EMBL" id="LR134477">
    <property type="protein sequence ID" value="VEI15401.1"/>
    <property type="molecule type" value="Genomic_DNA"/>
</dbReference>
<evidence type="ECO:0000313" key="13">
    <source>
        <dbReference type="EMBL" id="VEI15401.1"/>
    </source>
</evidence>
<feature type="binding site" evidence="9">
    <location>
        <position position="260"/>
    </location>
    <ligand>
        <name>Mn(2+)</name>
        <dbReference type="ChEBI" id="CHEBI:29035"/>
    </ligand>
</feature>
<dbReference type="GO" id="GO:0030145">
    <property type="term" value="F:manganese ion binding"/>
    <property type="evidence" value="ECO:0007669"/>
    <property type="project" value="TreeGrafter"/>
</dbReference>
<dbReference type="InterPro" id="IPR036291">
    <property type="entry name" value="NAD(P)-bd_dom_sf"/>
</dbReference>
<feature type="binding site" evidence="9">
    <location>
        <position position="51"/>
    </location>
    <ligand>
        <name>NADPH</name>
        <dbReference type="ChEBI" id="CHEBI:57783"/>
    </ligand>
</feature>
<dbReference type="Pfam" id="PF08436">
    <property type="entry name" value="DXP_redisom_C"/>
    <property type="match status" value="1"/>
</dbReference>
<feature type="binding site" evidence="9">
    <location>
        <position position="256"/>
    </location>
    <ligand>
        <name>1-deoxy-D-xylulose 5-phosphate</name>
        <dbReference type="ChEBI" id="CHEBI:57792"/>
    </ligand>
</feature>
<comment type="function">
    <text evidence="9">Catalyzes the NADPH-dependent rearrangement and reduction of 1-deoxy-D-xylulose-5-phosphate (DXP) to 2-C-methyl-D-erythritol 4-phosphate (MEP).</text>
</comment>
<name>A0A3S4Z868_ACTVI</name>
<organism evidence="13 14">
    <name type="scientific">Actinomyces viscosus</name>
    <dbReference type="NCBI Taxonomy" id="1656"/>
    <lineage>
        <taxon>Bacteria</taxon>
        <taxon>Bacillati</taxon>
        <taxon>Actinomycetota</taxon>
        <taxon>Actinomycetes</taxon>
        <taxon>Actinomycetales</taxon>
        <taxon>Actinomycetaceae</taxon>
        <taxon>Actinomyces</taxon>
    </lineage>
</organism>
<accession>A0A3S4Z868</accession>
<dbReference type="KEGG" id="avc:NCTC10951_01132"/>
<keyword evidence="4 9" id="KW-0521">NADP</keyword>
<evidence type="ECO:0000259" key="11">
    <source>
        <dbReference type="Pfam" id="PF08436"/>
    </source>
</evidence>
<dbReference type="NCBIfam" id="TIGR00243">
    <property type="entry name" value="Dxr"/>
    <property type="match status" value="1"/>
</dbReference>
<evidence type="ECO:0000256" key="7">
    <source>
        <dbReference type="ARBA" id="ARBA00023229"/>
    </source>
</evidence>
<evidence type="ECO:0000256" key="5">
    <source>
        <dbReference type="ARBA" id="ARBA00023002"/>
    </source>
</evidence>
<feature type="domain" description="1-deoxy-D-xylulose 5-phosphate reductoisomerase C-terminal" evidence="11">
    <location>
        <begin position="173"/>
        <end position="268"/>
    </location>
</feature>
<feature type="domain" description="DXP reductoisomerase C-terminal" evidence="12">
    <location>
        <begin position="301"/>
        <end position="418"/>
    </location>
</feature>
<dbReference type="SUPFAM" id="SSF51735">
    <property type="entry name" value="NAD(P)-binding Rossmann-fold domains"/>
    <property type="match status" value="1"/>
</dbReference>
<feature type="binding site" evidence="9">
    <location>
        <position position="179"/>
    </location>
    <ligand>
        <name>1-deoxy-D-xylulose 5-phosphate</name>
        <dbReference type="ChEBI" id="CHEBI:57792"/>
    </ligand>
</feature>
<dbReference type="SUPFAM" id="SSF69055">
    <property type="entry name" value="1-deoxy-D-xylulose-5-phosphate reductoisomerase, C-terminal domain"/>
    <property type="match status" value="1"/>
</dbReference>
<evidence type="ECO:0000256" key="2">
    <source>
        <dbReference type="ARBA" id="ARBA00006825"/>
    </source>
</evidence>
<evidence type="ECO:0000256" key="8">
    <source>
        <dbReference type="ARBA" id="ARBA00048543"/>
    </source>
</evidence>
<dbReference type="OrthoDB" id="9806546at2"/>
<dbReference type="HAMAP" id="MF_00183">
    <property type="entry name" value="DXP_reductoisom"/>
    <property type="match status" value="1"/>
</dbReference>
<dbReference type="GO" id="GO:0051484">
    <property type="term" value="P:isopentenyl diphosphate biosynthetic process, methylerythritol 4-phosphate pathway involved in terpenoid biosynthetic process"/>
    <property type="evidence" value="ECO:0007669"/>
    <property type="project" value="TreeGrafter"/>
</dbReference>
<dbReference type="UniPathway" id="UPA00056">
    <property type="reaction ID" value="UER00092"/>
</dbReference>
<feature type="binding site" evidence="9">
    <location>
        <position position="152"/>
    </location>
    <ligand>
        <name>NADPH</name>
        <dbReference type="ChEBI" id="CHEBI:57783"/>
    </ligand>
</feature>
<comment type="caution">
    <text evidence="9">Lacks conserved residue(s) required for the propagation of feature annotation.</text>
</comment>
<dbReference type="PANTHER" id="PTHR30525">
    <property type="entry name" value="1-DEOXY-D-XYLULOSE 5-PHOSPHATE REDUCTOISOMERASE"/>
    <property type="match status" value="1"/>
</dbReference>
<dbReference type="PIRSF" id="PIRSF006205">
    <property type="entry name" value="Dxp_reductismrs"/>
    <property type="match status" value="1"/>
</dbReference>
<evidence type="ECO:0000256" key="1">
    <source>
        <dbReference type="ARBA" id="ARBA00005094"/>
    </source>
</evidence>
<evidence type="ECO:0000313" key="14">
    <source>
        <dbReference type="Proteomes" id="UP000268658"/>
    </source>
</evidence>
<feature type="domain" description="1-deoxy-D-xylulose 5-phosphate reductoisomerase N-terminal" evidence="10">
    <location>
        <begin position="18"/>
        <end position="160"/>
    </location>
</feature>
<feature type="binding site" evidence="9">
    <location>
        <position position="153"/>
    </location>
    <ligand>
        <name>1-deoxy-D-xylulose 5-phosphate</name>
        <dbReference type="ChEBI" id="CHEBI:57792"/>
    </ligand>
</feature>
<feature type="binding site" evidence="9">
    <location>
        <position position="154"/>
    </location>
    <ligand>
        <name>NADPH</name>
        <dbReference type="ChEBI" id="CHEBI:57783"/>
    </ligand>
</feature>
<dbReference type="Proteomes" id="UP000268658">
    <property type="component" value="Chromosome"/>
</dbReference>
<keyword evidence="5 9" id="KW-0560">Oxidoreductase</keyword>
<feature type="binding site" evidence="9">
    <location>
        <position position="26"/>
    </location>
    <ligand>
        <name>NADPH</name>
        <dbReference type="ChEBI" id="CHEBI:57783"/>
    </ligand>
</feature>
<keyword evidence="6 9" id="KW-0464">Manganese</keyword>
<feature type="binding site" evidence="9">
    <location>
        <position position="238"/>
    </location>
    <ligand>
        <name>1-deoxy-D-xylulose 5-phosphate</name>
        <dbReference type="ChEBI" id="CHEBI:57792"/>
    </ligand>
</feature>
<dbReference type="Gene3D" id="1.10.1740.10">
    <property type="match status" value="1"/>
</dbReference>
<evidence type="ECO:0000256" key="4">
    <source>
        <dbReference type="ARBA" id="ARBA00022857"/>
    </source>
</evidence>
<keyword evidence="9" id="KW-0460">Magnesium</keyword>
<comment type="pathway">
    <text evidence="1 9">Isoprenoid biosynthesis; isopentenyl diphosphate biosynthesis via DXP pathway; isopentenyl diphosphate from 1-deoxy-D-xylulose 5-phosphate: step 1/6.</text>
</comment>
<dbReference type="Pfam" id="PF02670">
    <property type="entry name" value="DXP_reductoisom"/>
    <property type="match status" value="1"/>
</dbReference>
<gene>
    <name evidence="9 13" type="primary">dxr</name>
    <name evidence="13" type="ORF">NCTC10951_01132</name>
</gene>
<feature type="binding site" evidence="9">
    <location>
        <position position="260"/>
    </location>
    <ligand>
        <name>1-deoxy-D-xylulose 5-phosphate</name>
        <dbReference type="ChEBI" id="CHEBI:57792"/>
    </ligand>
</feature>
<feature type="binding site" evidence="9">
    <location>
        <position position="25"/>
    </location>
    <ligand>
        <name>NADPH</name>
        <dbReference type="ChEBI" id="CHEBI:57783"/>
    </ligand>
</feature>
<keyword evidence="7 9" id="KW-0414">Isoprene biosynthesis</keyword>
<dbReference type="InterPro" id="IPR013512">
    <property type="entry name" value="DXP_reductoisomerase_N"/>
</dbReference>
<dbReference type="InterPro" id="IPR026877">
    <property type="entry name" value="DXPR_C"/>
</dbReference>
<keyword evidence="3 9" id="KW-0479">Metal-binding</keyword>
<keyword evidence="13" id="KW-0413">Isomerase</keyword>
<reference evidence="13 14" key="1">
    <citation type="submission" date="2018-12" db="EMBL/GenBank/DDBJ databases">
        <authorList>
            <consortium name="Pathogen Informatics"/>
        </authorList>
    </citation>
    <scope>NUCLEOTIDE SEQUENCE [LARGE SCALE GENOMIC DNA]</scope>
    <source>
        <strain evidence="13 14">NCTC10951</strain>
    </source>
</reference>
<comment type="catalytic activity">
    <reaction evidence="8">
        <text>2-C-methyl-D-erythritol 4-phosphate + NADP(+) = 1-deoxy-D-xylulose 5-phosphate + NADPH + H(+)</text>
        <dbReference type="Rhea" id="RHEA:13717"/>
        <dbReference type="ChEBI" id="CHEBI:15378"/>
        <dbReference type="ChEBI" id="CHEBI:57783"/>
        <dbReference type="ChEBI" id="CHEBI:57792"/>
        <dbReference type="ChEBI" id="CHEBI:58262"/>
        <dbReference type="ChEBI" id="CHEBI:58349"/>
        <dbReference type="EC" id="1.1.1.267"/>
    </reaction>
    <physiologicalReaction direction="right-to-left" evidence="8">
        <dbReference type="Rhea" id="RHEA:13719"/>
    </physiologicalReaction>
</comment>
<dbReference type="Pfam" id="PF13288">
    <property type="entry name" value="DXPR_C"/>
    <property type="match status" value="1"/>
</dbReference>
<feature type="binding site" evidence="9">
    <location>
        <position position="215"/>
    </location>
    <ligand>
        <name>1-deoxy-D-xylulose 5-phosphate</name>
        <dbReference type="ChEBI" id="CHEBI:57792"/>
    </ligand>
</feature>
<feature type="binding site" evidence="9">
    <location>
        <position position="257"/>
    </location>
    <ligand>
        <name>1-deoxy-D-xylulose 5-phosphate</name>
        <dbReference type="ChEBI" id="CHEBI:57792"/>
    </ligand>
</feature>
<dbReference type="EC" id="1.1.1.267" evidence="9"/>
<dbReference type="InterPro" id="IPR013644">
    <property type="entry name" value="DXP_reductoisomerase_C"/>
</dbReference>
<dbReference type="InterPro" id="IPR003821">
    <property type="entry name" value="DXP_reductoisomerase"/>
</dbReference>
<dbReference type="GO" id="GO:0030604">
    <property type="term" value="F:1-deoxy-D-xylulose-5-phosphate reductoisomerase activity"/>
    <property type="evidence" value="ECO:0007669"/>
    <property type="project" value="UniProtKB-UniRule"/>
</dbReference>
<dbReference type="Gene3D" id="3.40.50.720">
    <property type="entry name" value="NAD(P)-binding Rossmann-like Domain"/>
    <property type="match status" value="1"/>
</dbReference>
<comment type="similarity">
    <text evidence="2 9">Belongs to the DXR family.</text>
</comment>
<evidence type="ECO:0000256" key="3">
    <source>
        <dbReference type="ARBA" id="ARBA00022723"/>
    </source>
</evidence>
<dbReference type="GO" id="GO:0070402">
    <property type="term" value="F:NADPH binding"/>
    <property type="evidence" value="ECO:0007669"/>
    <property type="project" value="InterPro"/>
</dbReference>
<feature type="binding site" evidence="9">
    <location>
        <position position="179"/>
    </location>
    <ligand>
        <name>Mn(2+)</name>
        <dbReference type="ChEBI" id="CHEBI:29035"/>
    </ligand>
</feature>
<dbReference type="InterPro" id="IPR036169">
    <property type="entry name" value="DXPR_C_sf"/>
</dbReference>
<comment type="cofactor">
    <cofactor evidence="9">
        <name>Mg(2+)</name>
        <dbReference type="ChEBI" id="CHEBI:18420"/>
    </cofactor>
    <cofactor evidence="9">
        <name>Mn(2+)</name>
        <dbReference type="ChEBI" id="CHEBI:29035"/>
    </cofactor>
</comment>
<feature type="binding site" evidence="9">
    <location>
        <position position="24"/>
    </location>
    <ligand>
        <name>NADPH</name>
        <dbReference type="ChEBI" id="CHEBI:57783"/>
    </ligand>
</feature>
<feature type="binding site" evidence="9">
    <location>
        <position position="244"/>
    </location>
    <ligand>
        <name>NADPH</name>
        <dbReference type="ChEBI" id="CHEBI:57783"/>
    </ligand>
</feature>
<feature type="binding site" evidence="9">
    <location>
        <position position="177"/>
    </location>
    <ligand>
        <name>Mn(2+)</name>
        <dbReference type="ChEBI" id="CHEBI:29035"/>
    </ligand>
</feature>
<dbReference type="AlphaFoldDB" id="A0A3S4Z868"/>
<proteinExistence type="inferred from homology"/>
<dbReference type="GO" id="GO:0016853">
    <property type="term" value="F:isomerase activity"/>
    <property type="evidence" value="ECO:0007669"/>
    <property type="project" value="UniProtKB-KW"/>
</dbReference>
<evidence type="ECO:0000259" key="12">
    <source>
        <dbReference type="Pfam" id="PF13288"/>
    </source>
</evidence>
<protein>
    <recommendedName>
        <fullName evidence="9">1-deoxy-D-xylulose 5-phosphate reductoisomerase</fullName>
        <shortName evidence="9">DXP reductoisomerase</shortName>
        <ecNumber evidence="9">1.1.1.267</ecNumber>
    </recommendedName>
    <alternativeName>
        <fullName evidence="9">1-deoxyxylulose-5-phosphate reductoisomerase</fullName>
    </alternativeName>
    <alternativeName>
        <fullName evidence="9">2-C-methyl-D-erythritol 4-phosphate synthase</fullName>
    </alternativeName>
</protein>
<sequence length="433" mass="44708">MTGHAPSRSHSPQSPRRLVLLGSTGSIGTQTLEVLSRLGKHAPRVVALAAGGSRLELLARQAITWEVPVLAVTGGGEDLSDRLRDALAAAAAEAGRPDPVTTILTGPDAATTAVEAAGLGPEDTVVNGITGSVGLLPTLAALRSGARLALANKESLVVGGALVRQSLTRPGQVVPVDSEHSAIAQALASGRHEKGLTSTVISGHSEVRRLVLTASGGPFRGRSRAELTGIGAAAALNHPTWDMGPVVTINSSTLINKGLELIEAHLLFDVAPEQIDVVVHPQSVIHSMVEFTDGATIAQASPPDMRLPIALGLTWPERPDLSGLVEPNRWSEPVSWAFEPLDGEVFPAVDLARSAVAASPTHPAVLNAANEQAVAAFLAGGLQWLDIVEIDAAVVGEHEGLAAPSLDDVLAAETWARTRADELIAARNGGTHS</sequence>
<dbReference type="RefSeq" id="WP_126413797.1">
    <property type="nucleotide sequence ID" value="NZ_JASPER010000009.1"/>
</dbReference>
<evidence type="ECO:0000256" key="9">
    <source>
        <dbReference type="HAMAP-Rule" id="MF_00183"/>
    </source>
</evidence>
<feature type="binding site" evidence="9">
    <location>
        <position position="27"/>
    </location>
    <ligand>
        <name>NADPH</name>
        <dbReference type="ChEBI" id="CHEBI:57783"/>
    </ligand>
</feature>
<dbReference type="SUPFAM" id="SSF55347">
    <property type="entry name" value="Glyceraldehyde-3-phosphate dehydrogenase-like, C-terminal domain"/>
    <property type="match status" value="1"/>
</dbReference>
<dbReference type="PANTHER" id="PTHR30525:SF0">
    <property type="entry name" value="1-DEOXY-D-XYLULOSE 5-PHOSPHATE REDUCTOISOMERASE, CHLOROPLASTIC"/>
    <property type="match status" value="1"/>
</dbReference>